<keyword evidence="2" id="KW-1185">Reference proteome</keyword>
<protein>
    <submittedName>
        <fullName evidence="1">Uncharacterized protein</fullName>
    </submittedName>
</protein>
<sequence length="96" mass="10934">MNYSNIFTTISTLYNISFELDCEGIKRSLTLASTNCIPILFVNSIFDDEETPIMFVVFKALSKKEQDIEHFSIGSRLTIDSKSNRFFKVISGSYDS</sequence>
<organism evidence="1 2">
    <name type="scientific">Kingdonia uniflora</name>
    <dbReference type="NCBI Taxonomy" id="39325"/>
    <lineage>
        <taxon>Eukaryota</taxon>
        <taxon>Viridiplantae</taxon>
        <taxon>Streptophyta</taxon>
        <taxon>Embryophyta</taxon>
        <taxon>Tracheophyta</taxon>
        <taxon>Spermatophyta</taxon>
        <taxon>Magnoliopsida</taxon>
        <taxon>Ranunculales</taxon>
        <taxon>Circaeasteraceae</taxon>
        <taxon>Kingdonia</taxon>
    </lineage>
</organism>
<accession>A0A7J7NQT8</accession>
<gene>
    <name evidence="1" type="ORF">GIB67_013718</name>
</gene>
<name>A0A7J7NQT8_9MAGN</name>
<evidence type="ECO:0000313" key="1">
    <source>
        <dbReference type="EMBL" id="KAF6169288.1"/>
    </source>
</evidence>
<proteinExistence type="predicted"/>
<dbReference type="EMBL" id="JACGCM010000669">
    <property type="protein sequence ID" value="KAF6169288.1"/>
    <property type="molecule type" value="Genomic_DNA"/>
</dbReference>
<evidence type="ECO:0000313" key="2">
    <source>
        <dbReference type="Proteomes" id="UP000541444"/>
    </source>
</evidence>
<dbReference type="Proteomes" id="UP000541444">
    <property type="component" value="Unassembled WGS sequence"/>
</dbReference>
<dbReference type="AlphaFoldDB" id="A0A7J7NQT8"/>
<comment type="caution">
    <text evidence="1">The sequence shown here is derived from an EMBL/GenBank/DDBJ whole genome shotgun (WGS) entry which is preliminary data.</text>
</comment>
<dbReference type="OrthoDB" id="10655161at2759"/>
<reference evidence="1 2" key="1">
    <citation type="journal article" date="2020" name="IScience">
        <title>Genome Sequencing of the Endangered Kingdonia uniflora (Circaeasteraceae, Ranunculales) Reveals Potential Mechanisms of Evolutionary Specialization.</title>
        <authorList>
            <person name="Sun Y."/>
            <person name="Deng T."/>
            <person name="Zhang A."/>
            <person name="Moore M.J."/>
            <person name="Landis J.B."/>
            <person name="Lin N."/>
            <person name="Zhang H."/>
            <person name="Zhang X."/>
            <person name="Huang J."/>
            <person name="Zhang X."/>
            <person name="Sun H."/>
            <person name="Wang H."/>
        </authorList>
    </citation>
    <scope>NUCLEOTIDE SEQUENCE [LARGE SCALE GENOMIC DNA]</scope>
    <source>
        <strain evidence="1">TB1705</strain>
        <tissue evidence="1">Leaf</tissue>
    </source>
</reference>